<gene>
    <name evidence="3" type="ORF">NSCI0253_LOCUS46724</name>
</gene>
<feature type="transmembrane region" description="Helical" evidence="2">
    <location>
        <begin position="369"/>
        <end position="389"/>
    </location>
</feature>
<dbReference type="EMBL" id="HBFQ01065783">
    <property type="protein sequence ID" value="CAD8872367.1"/>
    <property type="molecule type" value="Transcribed_RNA"/>
</dbReference>
<feature type="transmembrane region" description="Helical" evidence="2">
    <location>
        <begin position="82"/>
        <end position="100"/>
    </location>
</feature>
<dbReference type="Pfam" id="PF06772">
    <property type="entry name" value="LtrA"/>
    <property type="match status" value="1"/>
</dbReference>
<feature type="transmembrane region" description="Helical" evidence="2">
    <location>
        <begin position="329"/>
        <end position="349"/>
    </location>
</feature>
<sequence>MKGLSVPLVRQSSGTSYEQSSLQSSQLGSLPGSNRISPDAAILWNRTRTDTKELIDRAFPHVVVKPALRIRDDMRFQTMGELLFDLIYIFVLQQMFLITWSPTGVAYYVLYFMLAWNGWAGVSFFNTRFDTDDLPARAVALMNMVAVVGMSVGAGRPVETGFGLYVASYMVMRIMLVLQYTRAWCALPGGRQLTGRFIIGFSCGVACWAVFVSLTYAGCTGIPRWLFLALGLLCDYGTPFAVIPWMVSVHGPHITDRFAGWIVLMFTGTLFNFVQTMGHPSKNLFHEYLFCALTGLLLAFLEILLYSYLPGADLEGFEESLTQRFKVYIFLYLHMPLASIITLCSISMGHIQCLTQVALIANCQWDPTLWLQSSMCGATLVMLGVLHLLSANRNSWRAAVRIACGVVLLAVYPAFPRMQCRAVLLTIVSVLSFQVMMDYTVCVQPPRKVLTSSSVEES</sequence>
<keyword evidence="2" id="KW-0812">Transmembrane</keyword>
<keyword evidence="2" id="KW-0472">Membrane</keyword>
<feature type="compositionally biased region" description="Low complexity" evidence="1">
    <location>
        <begin position="11"/>
        <end position="33"/>
    </location>
</feature>
<accession>A0A7S1B1R9</accession>
<feature type="transmembrane region" description="Helical" evidence="2">
    <location>
        <begin position="162"/>
        <end position="181"/>
    </location>
</feature>
<evidence type="ECO:0008006" key="4">
    <source>
        <dbReference type="Google" id="ProtNLM"/>
    </source>
</evidence>
<evidence type="ECO:0000256" key="2">
    <source>
        <dbReference type="SAM" id="Phobius"/>
    </source>
</evidence>
<dbReference type="PANTHER" id="PTHR36840:SF1">
    <property type="entry name" value="BLL5714 PROTEIN"/>
    <property type="match status" value="1"/>
</dbReference>
<keyword evidence="2" id="KW-1133">Transmembrane helix</keyword>
<feature type="transmembrane region" description="Helical" evidence="2">
    <location>
        <begin position="193"/>
        <end position="216"/>
    </location>
</feature>
<feature type="transmembrane region" description="Helical" evidence="2">
    <location>
        <begin position="138"/>
        <end position="156"/>
    </location>
</feature>
<feature type="transmembrane region" description="Helical" evidence="2">
    <location>
        <begin position="398"/>
        <end position="415"/>
    </location>
</feature>
<name>A0A7S1B1R9_NOCSC</name>
<feature type="transmembrane region" description="Helical" evidence="2">
    <location>
        <begin position="258"/>
        <end position="275"/>
    </location>
</feature>
<evidence type="ECO:0000313" key="3">
    <source>
        <dbReference type="EMBL" id="CAD8872367.1"/>
    </source>
</evidence>
<proteinExistence type="predicted"/>
<feature type="transmembrane region" description="Helical" evidence="2">
    <location>
        <begin position="106"/>
        <end position="126"/>
    </location>
</feature>
<dbReference type="PANTHER" id="PTHR36840">
    <property type="entry name" value="BLL5714 PROTEIN"/>
    <property type="match status" value="1"/>
</dbReference>
<feature type="transmembrane region" description="Helical" evidence="2">
    <location>
        <begin position="287"/>
        <end position="309"/>
    </location>
</feature>
<evidence type="ECO:0000256" key="1">
    <source>
        <dbReference type="SAM" id="MobiDB-lite"/>
    </source>
</evidence>
<feature type="transmembrane region" description="Helical" evidence="2">
    <location>
        <begin position="222"/>
        <end position="246"/>
    </location>
</feature>
<feature type="region of interest" description="Disordered" evidence="1">
    <location>
        <begin position="1"/>
        <end position="33"/>
    </location>
</feature>
<organism evidence="3">
    <name type="scientific">Noctiluca scintillans</name>
    <name type="common">Sea sparkle</name>
    <name type="synonym">Red tide dinoflagellate</name>
    <dbReference type="NCBI Taxonomy" id="2966"/>
    <lineage>
        <taxon>Eukaryota</taxon>
        <taxon>Sar</taxon>
        <taxon>Alveolata</taxon>
        <taxon>Dinophyceae</taxon>
        <taxon>Noctilucales</taxon>
        <taxon>Noctilucaceae</taxon>
        <taxon>Noctiluca</taxon>
    </lineage>
</organism>
<dbReference type="InterPro" id="IPR010640">
    <property type="entry name" value="Low_temperature_requirement_A"/>
</dbReference>
<reference evidence="3" key="1">
    <citation type="submission" date="2021-01" db="EMBL/GenBank/DDBJ databases">
        <authorList>
            <person name="Corre E."/>
            <person name="Pelletier E."/>
            <person name="Niang G."/>
            <person name="Scheremetjew M."/>
            <person name="Finn R."/>
            <person name="Kale V."/>
            <person name="Holt S."/>
            <person name="Cochrane G."/>
            <person name="Meng A."/>
            <person name="Brown T."/>
            <person name="Cohen L."/>
        </authorList>
    </citation>
    <scope>NUCLEOTIDE SEQUENCE</scope>
</reference>
<dbReference type="AlphaFoldDB" id="A0A7S1B1R9"/>
<protein>
    <recommendedName>
        <fullName evidence="4">Low temperature requirement protein A</fullName>
    </recommendedName>
</protein>